<feature type="region of interest" description="Disordered" evidence="1">
    <location>
        <begin position="1"/>
        <end position="44"/>
    </location>
</feature>
<organism evidence="2 3">
    <name type="scientific">Caerostris extrusa</name>
    <name type="common">Bark spider</name>
    <name type="synonym">Caerostris bankana</name>
    <dbReference type="NCBI Taxonomy" id="172846"/>
    <lineage>
        <taxon>Eukaryota</taxon>
        <taxon>Metazoa</taxon>
        <taxon>Ecdysozoa</taxon>
        <taxon>Arthropoda</taxon>
        <taxon>Chelicerata</taxon>
        <taxon>Arachnida</taxon>
        <taxon>Araneae</taxon>
        <taxon>Araneomorphae</taxon>
        <taxon>Entelegynae</taxon>
        <taxon>Araneoidea</taxon>
        <taxon>Araneidae</taxon>
        <taxon>Caerostris</taxon>
    </lineage>
</organism>
<proteinExistence type="predicted"/>
<comment type="caution">
    <text evidence="2">The sequence shown here is derived from an EMBL/GenBank/DDBJ whole genome shotgun (WGS) entry which is preliminary data.</text>
</comment>
<sequence>MVEKVKNSKRTAPPFADRPQEGPPVRQEPRRTRSPPKFFWGPPVEEVRKEPPKQLHIEDVEEGDDDFKRDLSAAIRYSIAEAAAKGYFDSDED</sequence>
<evidence type="ECO:0000256" key="1">
    <source>
        <dbReference type="SAM" id="MobiDB-lite"/>
    </source>
</evidence>
<evidence type="ECO:0000313" key="2">
    <source>
        <dbReference type="EMBL" id="GIZ00589.1"/>
    </source>
</evidence>
<protein>
    <submittedName>
        <fullName evidence="2">Uncharacterized protein</fullName>
    </submittedName>
</protein>
<evidence type="ECO:0000313" key="3">
    <source>
        <dbReference type="Proteomes" id="UP001054945"/>
    </source>
</evidence>
<keyword evidence="3" id="KW-1185">Reference proteome</keyword>
<name>A0AAV4Y193_CAEEX</name>
<dbReference type="AlphaFoldDB" id="A0AAV4Y193"/>
<reference evidence="2 3" key="1">
    <citation type="submission" date="2021-06" db="EMBL/GenBank/DDBJ databases">
        <title>Caerostris extrusa draft genome.</title>
        <authorList>
            <person name="Kono N."/>
            <person name="Arakawa K."/>
        </authorList>
    </citation>
    <scope>NUCLEOTIDE SEQUENCE [LARGE SCALE GENOMIC DNA]</scope>
</reference>
<dbReference type="EMBL" id="BPLR01001178">
    <property type="protein sequence ID" value="GIZ00589.1"/>
    <property type="molecule type" value="Genomic_DNA"/>
</dbReference>
<gene>
    <name evidence="2" type="ORF">CEXT_694331</name>
</gene>
<accession>A0AAV4Y193</accession>
<dbReference type="Proteomes" id="UP001054945">
    <property type="component" value="Unassembled WGS sequence"/>
</dbReference>